<evidence type="ECO:0000313" key="13">
    <source>
        <dbReference type="EMBL" id="SAM00015.1"/>
    </source>
</evidence>
<evidence type="ECO:0000259" key="12">
    <source>
        <dbReference type="Pfam" id="PF22456"/>
    </source>
</evidence>
<dbReference type="OMA" id="PRWIFDE"/>
<keyword evidence="4" id="KW-0378">Hydrolase</keyword>
<sequence length="1093" mass="125542">MSATEMSSNWKLSSSGSHWIYTHPLEKSDNDDRDYRLIKLANNDLQVLLVHDKDTDQSSAALDVHVGHLSDPVDLQGLAHFCEHLLFMGTEKYPKENDYNQYLSEHSGFSNAFTGVEDTNYYFEVGHEYLEGALDRFAQFFISPLFSDTCTERELKAVDSEHKKNRQQDSWRMFQLEKSLSNPDHPYCHFGTGNLETLHEQPKQLGLDIRDELLKFHDDYYSANIMKLCIFGRESLDTLTTWAVDKFKDVRNKNIDPPTFEGHPLTEKELKKQIFIKPVKDVRSLEMTFPFPDQRPLYEVQPGRYISHLIGHEGKGSILSLLKKNRWANYLQVGTIHGGIGFEFLRISVDLTEEGLANYEKVILVIFKYIDLLKKHGVRESTFREVQSLASLAFRFKEKYPPSQYTSRLAGLMQHGYPSDYILSGPSLIRGYDPALIQDNLNWLRPDNFRIMLASQTPPNGISFTKRERWYDTEYQVIDFGDSLVDALRNLGTDPELQLPEPNAFVPTDFETNKKDIKQTVKKPELIENNSRLRLWHKKDDTFWVPRANVWILFRSPLAYATPSNCVKTRLFTDILKDTLNEYAYDAEVAGLSYNIENQLEGMLLAIGGYNDKLALLLEKVIRKMQDIEIDGERFKLLKDQLRRSYKNFSLEPPYQHALYYMSYFTQDKMWTTAEKLKELDAITAKDIQVFYPTILSHLHLEALVHGNIVKEDAQKMLNLVLDILNPRELLPSQLIGHRSLILPKGTKWVDKRQVEDPHNVNSGIEYLIQVGNVTQTCLRARLSLLAQITQEPCFDQLRTKEQLGYLVFSGVRKQTGSMGMRFIIQSERDTIYLENRIEDFLEKLQALVEKMSEEEYKAQVQSLISKKLEKDKNLGQEGGRYWAHIHSGYYEFDQVENDVQELKLITKESLLEFIEKYISPASPSIRKLSVHLQSQKAPVAVPKYKVDIESLHTCLLAQGVTRLSIDDLRAAVERGESGESSIQAILREMLIDETKAEESEIEAMMTKLVTAMRMDTPDAEDDDTINGSFVTVDSKKTARRLSLKGDVDSSSGQSTPVRDHTKLPQGNRVIGDAVQFKTKMELSPAAVPLIDF</sequence>
<dbReference type="EMBL" id="LT553043">
    <property type="protein sequence ID" value="SAM00015.1"/>
    <property type="molecule type" value="Genomic_DNA"/>
</dbReference>
<feature type="domain" description="Coenzyme PQQ synthesis protein F-like C-terminal lobe" evidence="12">
    <location>
        <begin position="785"/>
        <end position="883"/>
    </location>
</feature>
<dbReference type="GO" id="GO:0004222">
    <property type="term" value="F:metalloendopeptidase activity"/>
    <property type="evidence" value="ECO:0007669"/>
    <property type="project" value="InterPro"/>
</dbReference>
<dbReference type="GO" id="GO:0043171">
    <property type="term" value="P:peptide catabolic process"/>
    <property type="evidence" value="ECO:0007669"/>
    <property type="project" value="TreeGrafter"/>
</dbReference>
<dbReference type="Pfam" id="PF16187">
    <property type="entry name" value="Peptidase_M16_M"/>
    <property type="match status" value="1"/>
</dbReference>
<evidence type="ECO:0000256" key="2">
    <source>
        <dbReference type="ARBA" id="ARBA00022670"/>
    </source>
</evidence>
<dbReference type="InterPro" id="IPR050626">
    <property type="entry name" value="Peptidase_M16"/>
</dbReference>
<dbReference type="Pfam" id="PF00675">
    <property type="entry name" value="Peptidase_M16"/>
    <property type="match status" value="1"/>
</dbReference>
<dbReference type="GO" id="GO:0005739">
    <property type="term" value="C:mitochondrion"/>
    <property type="evidence" value="ECO:0007669"/>
    <property type="project" value="TreeGrafter"/>
</dbReference>
<evidence type="ECO:0000256" key="3">
    <source>
        <dbReference type="ARBA" id="ARBA00022723"/>
    </source>
</evidence>
<keyword evidence="3" id="KW-0479">Metal-binding</keyword>
<dbReference type="FunFam" id="3.30.830.10:FF:000003">
    <property type="entry name" value="Insulin-degrading enzyme"/>
    <property type="match status" value="1"/>
</dbReference>
<dbReference type="PROSITE" id="PS00143">
    <property type="entry name" value="INSULINASE"/>
    <property type="match status" value="1"/>
</dbReference>
<evidence type="ECO:0000256" key="5">
    <source>
        <dbReference type="ARBA" id="ARBA00022833"/>
    </source>
</evidence>
<dbReference type="InterPro" id="IPR032632">
    <property type="entry name" value="Peptidase_M16_M"/>
</dbReference>
<dbReference type="GO" id="GO:0046872">
    <property type="term" value="F:metal ion binding"/>
    <property type="evidence" value="ECO:0007669"/>
    <property type="project" value="UniProtKB-KW"/>
</dbReference>
<dbReference type="InterPro" id="IPR011249">
    <property type="entry name" value="Metalloenz_LuxS/M16"/>
</dbReference>
<dbReference type="Pfam" id="PF22456">
    <property type="entry name" value="PqqF-like_C_4"/>
    <property type="match status" value="1"/>
</dbReference>
<name>A0A168N840_ABSGL</name>
<organism evidence="13">
    <name type="scientific">Absidia glauca</name>
    <name type="common">Pin mould</name>
    <dbReference type="NCBI Taxonomy" id="4829"/>
    <lineage>
        <taxon>Eukaryota</taxon>
        <taxon>Fungi</taxon>
        <taxon>Fungi incertae sedis</taxon>
        <taxon>Mucoromycota</taxon>
        <taxon>Mucoromycotina</taxon>
        <taxon>Mucoromycetes</taxon>
        <taxon>Mucorales</taxon>
        <taxon>Cunninghamellaceae</taxon>
        <taxon>Absidia</taxon>
    </lineage>
</organism>
<dbReference type="STRING" id="4829.A0A168N840"/>
<feature type="domain" description="Peptidase M16 C-terminal" evidence="10">
    <location>
        <begin position="210"/>
        <end position="387"/>
    </location>
</feature>
<dbReference type="GO" id="GO:0005829">
    <property type="term" value="C:cytosol"/>
    <property type="evidence" value="ECO:0007669"/>
    <property type="project" value="TreeGrafter"/>
</dbReference>
<dbReference type="OrthoDB" id="952271at2759"/>
<evidence type="ECO:0000256" key="4">
    <source>
        <dbReference type="ARBA" id="ARBA00022801"/>
    </source>
</evidence>
<feature type="domain" description="Peptidase M16 N-terminal" evidence="9">
    <location>
        <begin position="47"/>
        <end position="184"/>
    </location>
</feature>
<evidence type="ECO:0000256" key="1">
    <source>
        <dbReference type="ARBA" id="ARBA00007261"/>
    </source>
</evidence>
<keyword evidence="5" id="KW-0862">Zinc</keyword>
<dbReference type="InterPro" id="IPR011765">
    <property type="entry name" value="Pept_M16_N"/>
</dbReference>
<proteinExistence type="inferred from homology"/>
<dbReference type="FunCoup" id="A0A168N840">
    <property type="interactions" value="647"/>
</dbReference>
<evidence type="ECO:0000259" key="11">
    <source>
        <dbReference type="Pfam" id="PF16187"/>
    </source>
</evidence>
<evidence type="ECO:0000313" key="14">
    <source>
        <dbReference type="Proteomes" id="UP000078561"/>
    </source>
</evidence>
<reference evidence="13" key="1">
    <citation type="submission" date="2016-04" db="EMBL/GenBank/DDBJ databases">
        <authorList>
            <person name="Evans L.H."/>
            <person name="Alamgir A."/>
            <person name="Owens N."/>
            <person name="Weber N.D."/>
            <person name="Virtaneva K."/>
            <person name="Barbian K."/>
            <person name="Babar A."/>
            <person name="Rosenke K."/>
        </authorList>
    </citation>
    <scope>NUCLEOTIDE SEQUENCE [LARGE SCALE GENOMIC DNA]</scope>
    <source>
        <strain evidence="13">CBS 101.48</strain>
    </source>
</reference>
<dbReference type="Proteomes" id="UP000078561">
    <property type="component" value="Unassembled WGS sequence"/>
</dbReference>
<evidence type="ECO:0000256" key="8">
    <source>
        <dbReference type="SAM" id="MobiDB-lite"/>
    </source>
</evidence>
<dbReference type="GO" id="GO:0051603">
    <property type="term" value="P:proteolysis involved in protein catabolic process"/>
    <property type="evidence" value="ECO:0007669"/>
    <property type="project" value="TreeGrafter"/>
</dbReference>
<accession>A0A168N840</accession>
<dbReference type="PANTHER" id="PTHR43690">
    <property type="entry name" value="NARDILYSIN"/>
    <property type="match status" value="1"/>
</dbReference>
<gene>
    <name evidence="13" type="primary">ABSGL_05671.1 scaffold 7188</name>
</gene>
<dbReference type="InterPro" id="IPR007863">
    <property type="entry name" value="Peptidase_M16_C"/>
</dbReference>
<comment type="similarity">
    <text evidence="1 7">Belongs to the peptidase M16 family.</text>
</comment>
<evidence type="ECO:0000256" key="6">
    <source>
        <dbReference type="ARBA" id="ARBA00023049"/>
    </source>
</evidence>
<keyword evidence="14" id="KW-1185">Reference proteome</keyword>
<dbReference type="FunFam" id="3.30.830.10:FF:000005">
    <property type="entry name" value="nardilysin isoform X1"/>
    <property type="match status" value="1"/>
</dbReference>
<keyword evidence="2" id="KW-0645">Protease</keyword>
<dbReference type="InParanoid" id="A0A168N840"/>
<dbReference type="Pfam" id="PF05193">
    <property type="entry name" value="Peptidase_M16_C"/>
    <property type="match status" value="1"/>
</dbReference>
<dbReference type="Gene3D" id="3.30.830.10">
    <property type="entry name" value="Metalloenzyme, LuxS/M16 peptidase-like"/>
    <property type="match status" value="4"/>
</dbReference>
<evidence type="ECO:0000259" key="9">
    <source>
        <dbReference type="Pfam" id="PF00675"/>
    </source>
</evidence>
<keyword evidence="6" id="KW-0482">Metalloprotease</keyword>
<evidence type="ECO:0000256" key="7">
    <source>
        <dbReference type="RuleBase" id="RU004447"/>
    </source>
</evidence>
<evidence type="ECO:0000259" key="10">
    <source>
        <dbReference type="Pfam" id="PF05193"/>
    </source>
</evidence>
<protein>
    <submittedName>
        <fullName evidence="13">Uncharacterized protein</fullName>
    </submittedName>
</protein>
<dbReference type="InterPro" id="IPR001431">
    <property type="entry name" value="Pept_M16_Zn_BS"/>
</dbReference>
<dbReference type="FunFam" id="3.30.830.10:FF:000004">
    <property type="entry name" value="Putative insulin-degrading enzyme"/>
    <property type="match status" value="1"/>
</dbReference>
<feature type="region of interest" description="Disordered" evidence="8">
    <location>
        <begin position="1043"/>
        <end position="1065"/>
    </location>
</feature>
<dbReference type="AlphaFoldDB" id="A0A168N840"/>
<feature type="domain" description="Peptidase M16 middle/third" evidence="11">
    <location>
        <begin position="394"/>
        <end position="679"/>
    </location>
</feature>
<dbReference type="PANTHER" id="PTHR43690:SF18">
    <property type="entry name" value="INSULIN-DEGRADING ENZYME-RELATED"/>
    <property type="match status" value="1"/>
</dbReference>
<dbReference type="SUPFAM" id="SSF63411">
    <property type="entry name" value="LuxS/MPP-like metallohydrolase"/>
    <property type="match status" value="4"/>
</dbReference>
<dbReference type="InterPro" id="IPR054734">
    <property type="entry name" value="PqqF-like_C_4"/>
</dbReference>